<evidence type="ECO:0000313" key="4">
    <source>
        <dbReference type="EMBL" id="KAJ7981907.1"/>
    </source>
</evidence>
<reference evidence="4 5" key="1">
    <citation type="journal article" date="2023" name="Science">
        <title>Elucidation of the pathway for biosynthesis of saponin adjuvants from the soapbark tree.</title>
        <authorList>
            <person name="Reed J."/>
            <person name="Orme A."/>
            <person name="El-Demerdash A."/>
            <person name="Owen C."/>
            <person name="Martin L.B.B."/>
            <person name="Misra R.C."/>
            <person name="Kikuchi S."/>
            <person name="Rejzek M."/>
            <person name="Martin A.C."/>
            <person name="Harkess A."/>
            <person name="Leebens-Mack J."/>
            <person name="Louveau T."/>
            <person name="Stephenson M.J."/>
            <person name="Osbourn A."/>
        </authorList>
    </citation>
    <scope>NUCLEOTIDE SEQUENCE [LARGE SCALE GENOMIC DNA]</scope>
    <source>
        <strain evidence="4">S10</strain>
    </source>
</reference>
<proteinExistence type="inferred from homology"/>
<organism evidence="4 5">
    <name type="scientific">Quillaja saponaria</name>
    <name type="common">Soap bark tree</name>
    <dbReference type="NCBI Taxonomy" id="32244"/>
    <lineage>
        <taxon>Eukaryota</taxon>
        <taxon>Viridiplantae</taxon>
        <taxon>Streptophyta</taxon>
        <taxon>Embryophyta</taxon>
        <taxon>Tracheophyta</taxon>
        <taxon>Spermatophyta</taxon>
        <taxon>Magnoliopsida</taxon>
        <taxon>eudicotyledons</taxon>
        <taxon>Gunneridae</taxon>
        <taxon>Pentapetalae</taxon>
        <taxon>rosids</taxon>
        <taxon>fabids</taxon>
        <taxon>Fabales</taxon>
        <taxon>Quillajaceae</taxon>
        <taxon>Quillaja</taxon>
    </lineage>
</organism>
<dbReference type="GO" id="GO:0004866">
    <property type="term" value="F:endopeptidase inhibitor activity"/>
    <property type="evidence" value="ECO:0007669"/>
    <property type="project" value="InterPro"/>
</dbReference>
<dbReference type="PROSITE" id="PS00283">
    <property type="entry name" value="SOYBEAN_KUNITZ"/>
    <property type="match status" value="1"/>
</dbReference>
<dbReference type="Gene3D" id="2.80.10.50">
    <property type="match status" value="1"/>
</dbReference>
<dbReference type="Proteomes" id="UP001163823">
    <property type="component" value="Chromosome 1"/>
</dbReference>
<evidence type="ECO:0000256" key="3">
    <source>
        <dbReference type="SAM" id="SignalP"/>
    </source>
</evidence>
<dbReference type="InterPro" id="IPR002160">
    <property type="entry name" value="Prot_inh_Kunz-lg"/>
</dbReference>
<keyword evidence="5" id="KW-1185">Reference proteome</keyword>
<dbReference type="PANTHER" id="PTHR33107:SF81">
    <property type="entry name" value="TRYPSIN INHIBITOR A"/>
    <property type="match status" value="1"/>
</dbReference>
<feature type="chain" id="PRO_5042150922" evidence="3">
    <location>
        <begin position="23"/>
        <end position="204"/>
    </location>
</feature>
<dbReference type="PRINTS" id="PR00291">
    <property type="entry name" value="KUNITZINHBTR"/>
</dbReference>
<dbReference type="CDD" id="cd23367">
    <property type="entry name" value="beta-trefoil_STI_KPI104-like"/>
    <property type="match status" value="1"/>
</dbReference>
<keyword evidence="3" id="KW-0732">Signal</keyword>
<dbReference type="InterPro" id="IPR011065">
    <property type="entry name" value="Kunitz_inhibitor_STI-like_sf"/>
</dbReference>
<comment type="similarity">
    <text evidence="1">Belongs to the protease inhibitor I3 (leguminous Kunitz-type inhibitor) family.</text>
</comment>
<dbReference type="SUPFAM" id="SSF50386">
    <property type="entry name" value="STI-like"/>
    <property type="match status" value="1"/>
</dbReference>
<accession>A0AAD7VN24</accession>
<evidence type="ECO:0000313" key="5">
    <source>
        <dbReference type="Proteomes" id="UP001163823"/>
    </source>
</evidence>
<keyword evidence="2" id="KW-1015">Disulfide bond</keyword>
<dbReference type="PANTHER" id="PTHR33107">
    <property type="entry name" value="KUNITZ TRYPSIN INHIBITOR 2"/>
    <property type="match status" value="1"/>
</dbReference>
<dbReference type="AlphaFoldDB" id="A0AAD7VN24"/>
<feature type="signal peptide" evidence="3">
    <location>
        <begin position="1"/>
        <end position="22"/>
    </location>
</feature>
<gene>
    <name evidence="4" type="ORF">O6P43_001105</name>
</gene>
<name>A0AAD7VN24_QUISA</name>
<sequence length="204" mass="22453">MTMRLIGSLSLIWLFLATAALAQDNDPVLDTTGQALQRGQEYYIKPAITDSGGRFTLIRRNDSCPLFVGQENVTGPEGFPVIFTPFDEEESVIRVSRDFSVAFQAFTICVQSNNWKVGETDIETGRRLIVTGPVSEGSPNEKTVSFFRIDENQVGDNIYNLVWCPSEVCPGCRPRCGTIGNLVENGKILSALDGNVLPVVFERA</sequence>
<evidence type="ECO:0000256" key="2">
    <source>
        <dbReference type="ARBA" id="ARBA00023157"/>
    </source>
</evidence>
<comment type="caution">
    <text evidence="4">The sequence shown here is derived from an EMBL/GenBank/DDBJ whole genome shotgun (WGS) entry which is preliminary data.</text>
</comment>
<dbReference type="KEGG" id="qsa:O6P43_001105"/>
<protein>
    <submittedName>
        <fullName evidence="4">Kunitz type trypsin inhibitor</fullName>
    </submittedName>
</protein>
<dbReference type="Pfam" id="PF00197">
    <property type="entry name" value="Kunitz_legume"/>
    <property type="match status" value="1"/>
</dbReference>
<dbReference type="SMART" id="SM00452">
    <property type="entry name" value="STI"/>
    <property type="match status" value="1"/>
</dbReference>
<dbReference type="EMBL" id="JARAOO010000001">
    <property type="protein sequence ID" value="KAJ7981907.1"/>
    <property type="molecule type" value="Genomic_DNA"/>
</dbReference>
<evidence type="ECO:0000256" key="1">
    <source>
        <dbReference type="ARBA" id="ARBA00005440"/>
    </source>
</evidence>